<dbReference type="InterPro" id="IPR002471">
    <property type="entry name" value="Pept_S9_AS"/>
</dbReference>
<feature type="domain" description="Peptidase S9 prolyl oligopeptidase catalytic" evidence="6">
    <location>
        <begin position="447"/>
        <end position="656"/>
    </location>
</feature>
<evidence type="ECO:0000313" key="8">
    <source>
        <dbReference type="Proteomes" id="UP001147746"/>
    </source>
</evidence>
<comment type="similarity">
    <text evidence="1 5">Belongs to the peptidase S9A family.</text>
</comment>
<dbReference type="InterPro" id="IPR029058">
    <property type="entry name" value="AB_hydrolase_fold"/>
</dbReference>
<reference evidence="7" key="2">
    <citation type="journal article" date="2023" name="IMA Fungus">
        <title>Comparative genomic study of the Penicillium genus elucidates a diverse pangenome and 15 lateral gene transfer events.</title>
        <authorList>
            <person name="Petersen C."/>
            <person name="Sorensen T."/>
            <person name="Nielsen M.R."/>
            <person name="Sondergaard T.E."/>
            <person name="Sorensen J.L."/>
            <person name="Fitzpatrick D.A."/>
            <person name="Frisvad J.C."/>
            <person name="Nielsen K.L."/>
        </authorList>
    </citation>
    <scope>NUCLEOTIDE SEQUENCE</scope>
    <source>
        <strain evidence="7">IBT 21472</strain>
    </source>
</reference>
<keyword evidence="5" id="KW-0645">Protease</keyword>
<evidence type="ECO:0000256" key="5">
    <source>
        <dbReference type="RuleBase" id="RU368024"/>
    </source>
</evidence>
<dbReference type="GO" id="GO:0017000">
    <property type="term" value="P:antibiotic biosynthetic process"/>
    <property type="evidence" value="ECO:0007669"/>
    <property type="project" value="UniProtKB-ARBA"/>
</dbReference>
<dbReference type="SUPFAM" id="SSF53474">
    <property type="entry name" value="alpha/beta-Hydrolases"/>
    <property type="match status" value="1"/>
</dbReference>
<proteinExistence type="inferred from homology"/>
<dbReference type="GO" id="GO:0004252">
    <property type="term" value="F:serine-type endopeptidase activity"/>
    <property type="evidence" value="ECO:0007669"/>
    <property type="project" value="UniProtKB-UniRule"/>
</dbReference>
<dbReference type="InterPro" id="IPR011042">
    <property type="entry name" value="6-blade_b-propeller_TolB-like"/>
</dbReference>
<comment type="function">
    <text evidence="4">This enzyme catalyzes the hydrolysis of the N-terminal peptide bond of an N-acetylated peptide to generate an N-acetylated amino acid and a peptide with a free N-terminus. It preferentially cleaves off Ac-Ala, Ac-Met and Ac-Ser. Also, involved in the degradation of oxidized and glycated proteins.</text>
</comment>
<dbReference type="InterPro" id="IPR001375">
    <property type="entry name" value="Peptidase_S9_cat"/>
</dbReference>
<evidence type="ECO:0000313" key="7">
    <source>
        <dbReference type="EMBL" id="KAJ5324623.1"/>
    </source>
</evidence>
<dbReference type="EMBL" id="JAPZBO010000002">
    <property type="protein sequence ID" value="KAJ5324623.1"/>
    <property type="molecule type" value="Genomic_DNA"/>
</dbReference>
<keyword evidence="2 5" id="KW-0378">Hydrolase</keyword>
<dbReference type="Proteomes" id="UP001147746">
    <property type="component" value="Unassembled WGS sequence"/>
</dbReference>
<dbReference type="EC" id="3.4.21.-" evidence="5"/>
<evidence type="ECO:0000256" key="4">
    <source>
        <dbReference type="ARBA" id="ARBA00045885"/>
    </source>
</evidence>
<evidence type="ECO:0000259" key="6">
    <source>
        <dbReference type="Pfam" id="PF00326"/>
    </source>
</evidence>
<dbReference type="AlphaFoldDB" id="A0A9W9Q6I8"/>
<dbReference type="Gene3D" id="2.120.10.30">
    <property type="entry name" value="TolB, C-terminal domain"/>
    <property type="match status" value="1"/>
</dbReference>
<dbReference type="PROSITE" id="PS00708">
    <property type="entry name" value="PRO_ENDOPEP_SER"/>
    <property type="match status" value="1"/>
</dbReference>
<keyword evidence="5" id="KW-0720">Serine protease</keyword>
<accession>A0A9W9Q6I8</accession>
<dbReference type="PANTHER" id="PTHR43056">
    <property type="entry name" value="PEPTIDASE S9 PROLYL OLIGOPEPTIDASE"/>
    <property type="match status" value="1"/>
</dbReference>
<dbReference type="Pfam" id="PF00326">
    <property type="entry name" value="Peptidase_S9"/>
    <property type="match status" value="1"/>
</dbReference>
<evidence type="ECO:0000256" key="1">
    <source>
        <dbReference type="ARBA" id="ARBA00005228"/>
    </source>
</evidence>
<keyword evidence="3" id="KW-0007">Acetylation</keyword>
<dbReference type="Gene3D" id="3.40.50.1820">
    <property type="entry name" value="alpha/beta hydrolase"/>
    <property type="match status" value="1"/>
</dbReference>
<dbReference type="PRINTS" id="PR00862">
    <property type="entry name" value="PROLIGOPTASE"/>
</dbReference>
<dbReference type="SUPFAM" id="SSF82171">
    <property type="entry name" value="DPP6 N-terminal domain-like"/>
    <property type="match status" value="1"/>
</dbReference>
<protein>
    <recommendedName>
        <fullName evidence="5">Prolyl endopeptidase</fullName>
        <ecNumber evidence="5">3.4.21.-</ecNumber>
    </recommendedName>
</protein>
<reference evidence="7" key="1">
    <citation type="submission" date="2022-12" db="EMBL/GenBank/DDBJ databases">
        <authorList>
            <person name="Petersen C."/>
        </authorList>
    </citation>
    <scope>NUCLEOTIDE SEQUENCE</scope>
    <source>
        <strain evidence="7">IBT 21472</strain>
    </source>
</reference>
<evidence type="ECO:0000256" key="3">
    <source>
        <dbReference type="ARBA" id="ARBA00022990"/>
    </source>
</evidence>
<dbReference type="InterPro" id="IPR002470">
    <property type="entry name" value="Peptidase_S9A"/>
</dbReference>
<gene>
    <name evidence="7" type="ORF">N7476_003223</name>
</gene>
<organism evidence="7 8">
    <name type="scientific">Penicillium atrosanguineum</name>
    <dbReference type="NCBI Taxonomy" id="1132637"/>
    <lineage>
        <taxon>Eukaryota</taxon>
        <taxon>Fungi</taxon>
        <taxon>Dikarya</taxon>
        <taxon>Ascomycota</taxon>
        <taxon>Pezizomycotina</taxon>
        <taxon>Eurotiomycetes</taxon>
        <taxon>Eurotiomycetidae</taxon>
        <taxon>Eurotiales</taxon>
        <taxon>Aspergillaceae</taxon>
        <taxon>Penicillium</taxon>
    </lineage>
</organism>
<dbReference type="PANTHER" id="PTHR43056:SF5">
    <property type="entry name" value="PEPTIDASE S9 PROLYL OLIGOPEPTIDASE CATALYTIC DOMAIN-CONTAINING PROTEIN"/>
    <property type="match status" value="1"/>
</dbReference>
<dbReference type="InterPro" id="IPR050585">
    <property type="entry name" value="Xaa-Pro_dipeptidyl-ppase/CocE"/>
</dbReference>
<evidence type="ECO:0000256" key="2">
    <source>
        <dbReference type="ARBA" id="ARBA00022801"/>
    </source>
</evidence>
<comment type="caution">
    <text evidence="7">The sequence shown here is derived from an EMBL/GenBank/DDBJ whole genome shotgun (WGS) entry which is preliminary data.</text>
</comment>
<name>A0A9W9Q6I8_9EURO</name>
<keyword evidence="8" id="KW-1185">Reference proteome</keyword>
<dbReference type="GO" id="GO:0072330">
    <property type="term" value="P:monocarboxylic acid biosynthetic process"/>
    <property type="evidence" value="ECO:0007669"/>
    <property type="project" value="UniProtKB-ARBA"/>
</dbReference>
<sequence>MSSQTAPYGHWKSPLTAELLAGSSISLQEVAVNESTGAIYSIECRPNEDGRFAIVQHLHGQTKDVLPKELSAHATVQELGGGSISMRPDGQILLSDDDSCNIYLLDPESSQVKLILEAPKGIRYAEFNTHPKKSDWMIAIKEDHREATPETQATHVHNTLVAIDIRSGKETTIAEGDDFYSHPKFDPSGKYVSWIQWSHPDMPWTGTVLHVAEWASGSLQNNTSIAGKAMVESIAQPKWGLDGLLYFASDRTGFWQLYSYDPKNANTRSLSLKGLEKADFAIAEWELGSSTYISLDERTIVATAITHATSKIVLIDTVDLSVRDLDLPYVDVGFRANAIYRVSPNSFAVVAASATSFQELALVSIAPSFETQTKVLTSTASFDLAPEYISRAQEFTAPQKYGPRCDGKVHMFYFPPQNPDFLAEGSNPPPVLVYVHGGPNANVTPALNLEIQFYTTRGFAVCAVNYTGSTGFGREYRERLSGYWGLVDTGDAVSAVKYLANEGLIDEARVGIYGGSAGGYLTLQALHMYPDVWAAGISSYGISDVKMLQADSYKFESQDVDRLLLSKTEKRDREEELKKRSPCFFAENIKAPLLLLQGTVDMVVPLAQAWNMAQAMHAHGRVAEVVEFPGEGHGWHGHTAILESFKQKEKWWKRHLA</sequence>
<dbReference type="GO" id="GO:0006508">
    <property type="term" value="P:proteolysis"/>
    <property type="evidence" value="ECO:0007669"/>
    <property type="project" value="UniProtKB-KW"/>
</dbReference>